<evidence type="ECO:0000256" key="1">
    <source>
        <dbReference type="ARBA" id="ARBA00004141"/>
    </source>
</evidence>
<evidence type="ECO:0000256" key="4">
    <source>
        <dbReference type="ARBA" id="ARBA00022597"/>
    </source>
</evidence>
<keyword evidence="6" id="KW-0769">Symport</keyword>
<dbReference type="NCBIfam" id="TIGR00879">
    <property type="entry name" value="SP"/>
    <property type="match status" value="1"/>
</dbReference>
<keyword evidence="5 10" id="KW-0812">Transmembrane</keyword>
<name>A0AA88A0A1_FICCA</name>
<evidence type="ECO:0000256" key="8">
    <source>
        <dbReference type="ARBA" id="ARBA00023136"/>
    </source>
</evidence>
<dbReference type="PANTHER" id="PTHR23500">
    <property type="entry name" value="SOLUTE CARRIER FAMILY 2, FACILITATED GLUCOSE TRANSPORTER"/>
    <property type="match status" value="1"/>
</dbReference>
<feature type="transmembrane region" description="Helical" evidence="10">
    <location>
        <begin position="454"/>
        <end position="475"/>
    </location>
</feature>
<dbReference type="InterPro" id="IPR020846">
    <property type="entry name" value="MFS_dom"/>
</dbReference>
<dbReference type="SUPFAM" id="SSF103473">
    <property type="entry name" value="MFS general substrate transporter"/>
    <property type="match status" value="1"/>
</dbReference>
<keyword evidence="3 9" id="KW-0813">Transport</keyword>
<dbReference type="Gramene" id="FCD_00023476-RA">
    <property type="protein sequence ID" value="FCD_00023476-RA:cds"/>
    <property type="gene ID" value="FCD_00023476"/>
</dbReference>
<dbReference type="GO" id="GO:0015145">
    <property type="term" value="F:monosaccharide transmembrane transporter activity"/>
    <property type="evidence" value="ECO:0007669"/>
    <property type="project" value="InterPro"/>
</dbReference>
<comment type="subcellular location">
    <subcellularLocation>
        <location evidence="1">Membrane</location>
        <topology evidence="1">Multi-pass membrane protein</topology>
    </subcellularLocation>
</comment>
<keyword evidence="7 10" id="KW-1133">Transmembrane helix</keyword>
<dbReference type="PANTHER" id="PTHR23500:SF109">
    <property type="entry name" value="SUGAR TRANSPORT PROTEIN 7"/>
    <property type="match status" value="1"/>
</dbReference>
<feature type="transmembrane region" description="Helical" evidence="10">
    <location>
        <begin position="209"/>
        <end position="226"/>
    </location>
</feature>
<dbReference type="Gene3D" id="1.20.1250.20">
    <property type="entry name" value="MFS general substrate transporter like domains"/>
    <property type="match status" value="1"/>
</dbReference>
<protein>
    <recommendedName>
        <fullName evidence="11">Major facilitator superfamily (MFS) profile domain-containing protein</fullName>
    </recommendedName>
</protein>
<dbReference type="GO" id="GO:0016020">
    <property type="term" value="C:membrane"/>
    <property type="evidence" value="ECO:0007669"/>
    <property type="project" value="UniProtKB-SubCell"/>
</dbReference>
<dbReference type="PROSITE" id="PS00217">
    <property type="entry name" value="SUGAR_TRANSPORT_2"/>
    <property type="match status" value="1"/>
</dbReference>
<proteinExistence type="inferred from homology"/>
<evidence type="ECO:0000256" key="6">
    <source>
        <dbReference type="ARBA" id="ARBA00022847"/>
    </source>
</evidence>
<evidence type="ECO:0000256" key="2">
    <source>
        <dbReference type="ARBA" id="ARBA00010992"/>
    </source>
</evidence>
<feature type="transmembrane region" description="Helical" evidence="10">
    <location>
        <begin position="21"/>
        <end position="40"/>
    </location>
</feature>
<comment type="caution">
    <text evidence="12">The sequence shown here is derived from an EMBL/GenBank/DDBJ whole genome shotgun (WGS) entry which is preliminary data.</text>
</comment>
<feature type="transmembrane region" description="Helical" evidence="10">
    <location>
        <begin position="136"/>
        <end position="157"/>
    </location>
</feature>
<feature type="transmembrane region" description="Helical" evidence="10">
    <location>
        <begin position="169"/>
        <end position="189"/>
    </location>
</feature>
<evidence type="ECO:0000256" key="3">
    <source>
        <dbReference type="ARBA" id="ARBA00022448"/>
    </source>
</evidence>
<comment type="similarity">
    <text evidence="2 9">Belongs to the major facilitator superfamily. Sugar transporter (TC 2.A.1.1) family.</text>
</comment>
<feature type="transmembrane region" description="Helical" evidence="10">
    <location>
        <begin position="79"/>
        <end position="98"/>
    </location>
</feature>
<dbReference type="InterPro" id="IPR005829">
    <property type="entry name" value="Sugar_transporter_CS"/>
</dbReference>
<dbReference type="InterPro" id="IPR003663">
    <property type="entry name" value="Sugar/inositol_transpt"/>
</dbReference>
<keyword evidence="8 10" id="KW-0472">Membrane</keyword>
<feature type="transmembrane region" description="Helical" evidence="10">
    <location>
        <begin position="323"/>
        <end position="346"/>
    </location>
</feature>
<feature type="transmembrane region" description="Helical" evidence="10">
    <location>
        <begin position="288"/>
        <end position="311"/>
    </location>
</feature>
<evidence type="ECO:0000256" key="5">
    <source>
        <dbReference type="ARBA" id="ARBA00022692"/>
    </source>
</evidence>
<dbReference type="AlphaFoldDB" id="A0AA88A0A1"/>
<dbReference type="InterPro" id="IPR044778">
    <property type="entry name" value="MFS_STP/MST-like_plant"/>
</dbReference>
<dbReference type="FunFam" id="1.20.1250.20:FF:000002">
    <property type="entry name" value="Sugar transport protein 13"/>
    <property type="match status" value="1"/>
</dbReference>
<dbReference type="EMBL" id="BTGU01000025">
    <property type="protein sequence ID" value="GMN47219.1"/>
    <property type="molecule type" value="Genomic_DNA"/>
</dbReference>
<evidence type="ECO:0000256" key="10">
    <source>
        <dbReference type="SAM" id="Phobius"/>
    </source>
</evidence>
<feature type="domain" description="Major facilitator superfamily (MFS) profile" evidence="11">
    <location>
        <begin position="24"/>
        <end position="479"/>
    </location>
</feature>
<dbReference type="PRINTS" id="PR00171">
    <property type="entry name" value="SUGRTRNSPORT"/>
</dbReference>
<gene>
    <name evidence="12" type="ORF">TIFTF001_016404</name>
</gene>
<accession>A0AA88A0A1</accession>
<evidence type="ECO:0000313" key="13">
    <source>
        <dbReference type="Proteomes" id="UP001187192"/>
    </source>
</evidence>
<sequence>MAVDLAKQKAEHYKGKLTVHLIIASIFASIGGLIFGYVGIPGGIALREGNLDFLIFKIEYRADNPKTNYCNYNRGIDSGYIPFLYLPASAAALVASIVTRKYGRTKSIIISGISFCLGAVLNAVDGLHGAEVLYQLPGRIILGLGIGFGIQAIPLYLSEMAPTHIRGGLSSMFQLATSLGILTACLVNYAAQFSDNKKFHLFDGFRLPFALVAIPASLMVLGGILISETPNSLMQRGSKEKARKVLEKTRGTEDVEVELKDIADASEFASTVKHPFRSIFWKRNRPQLVMAILMPMFQSLTGINALLYNAPMLFLNLGLGERAAFYSTAIFGAVLVSSALISVATVDRFGRRTLLISSGIPMILCQVTIAIILGVKLGDHQDLSTNLSILVMVVICLFVLAFGLSWGPLGWTIPSEIFSLETRSAGQSIAVLVNLLMTMVIADSFLPLMCALRYGVFLFYTGWIIVMIIFVYLFLPETKGIPIEEMSSVWGQHWFWKRILPAHPAVNGISGNPGDLA</sequence>
<keyword evidence="13" id="KW-1185">Reference proteome</keyword>
<reference evidence="12" key="1">
    <citation type="submission" date="2023-07" db="EMBL/GenBank/DDBJ databases">
        <title>draft genome sequence of fig (Ficus carica).</title>
        <authorList>
            <person name="Takahashi T."/>
            <person name="Nishimura K."/>
        </authorList>
    </citation>
    <scope>NUCLEOTIDE SEQUENCE</scope>
</reference>
<feature type="transmembrane region" description="Helical" evidence="10">
    <location>
        <begin position="429"/>
        <end position="448"/>
    </location>
</feature>
<organism evidence="12 13">
    <name type="scientific">Ficus carica</name>
    <name type="common">Common fig</name>
    <dbReference type="NCBI Taxonomy" id="3494"/>
    <lineage>
        <taxon>Eukaryota</taxon>
        <taxon>Viridiplantae</taxon>
        <taxon>Streptophyta</taxon>
        <taxon>Embryophyta</taxon>
        <taxon>Tracheophyta</taxon>
        <taxon>Spermatophyta</taxon>
        <taxon>Magnoliopsida</taxon>
        <taxon>eudicotyledons</taxon>
        <taxon>Gunneridae</taxon>
        <taxon>Pentapetalae</taxon>
        <taxon>rosids</taxon>
        <taxon>fabids</taxon>
        <taxon>Rosales</taxon>
        <taxon>Moraceae</taxon>
        <taxon>Ficeae</taxon>
        <taxon>Ficus</taxon>
    </lineage>
</organism>
<feature type="transmembrane region" description="Helical" evidence="10">
    <location>
        <begin position="107"/>
        <end position="124"/>
    </location>
</feature>
<evidence type="ECO:0000313" key="12">
    <source>
        <dbReference type="EMBL" id="GMN47219.1"/>
    </source>
</evidence>
<dbReference type="InterPro" id="IPR005828">
    <property type="entry name" value="MFS_sugar_transport-like"/>
</dbReference>
<dbReference type="InterPro" id="IPR045262">
    <property type="entry name" value="STP/PLT_plant"/>
</dbReference>
<keyword evidence="4" id="KW-0762">Sugar transport</keyword>
<dbReference type="PROSITE" id="PS00216">
    <property type="entry name" value="SUGAR_TRANSPORT_1"/>
    <property type="match status" value="1"/>
</dbReference>
<dbReference type="Proteomes" id="UP001187192">
    <property type="component" value="Unassembled WGS sequence"/>
</dbReference>
<dbReference type="Pfam" id="PF00083">
    <property type="entry name" value="Sugar_tr"/>
    <property type="match status" value="1"/>
</dbReference>
<dbReference type="CDD" id="cd17361">
    <property type="entry name" value="MFS_STP"/>
    <property type="match status" value="1"/>
</dbReference>
<evidence type="ECO:0000259" key="11">
    <source>
        <dbReference type="PROSITE" id="PS50850"/>
    </source>
</evidence>
<dbReference type="GO" id="GO:0015293">
    <property type="term" value="F:symporter activity"/>
    <property type="evidence" value="ECO:0007669"/>
    <property type="project" value="UniProtKB-KW"/>
</dbReference>
<dbReference type="PROSITE" id="PS50850">
    <property type="entry name" value="MFS"/>
    <property type="match status" value="1"/>
</dbReference>
<evidence type="ECO:0000256" key="9">
    <source>
        <dbReference type="RuleBase" id="RU003346"/>
    </source>
</evidence>
<dbReference type="InterPro" id="IPR036259">
    <property type="entry name" value="MFS_trans_sf"/>
</dbReference>
<feature type="transmembrane region" description="Helical" evidence="10">
    <location>
        <begin position="387"/>
        <end position="409"/>
    </location>
</feature>
<evidence type="ECO:0000256" key="7">
    <source>
        <dbReference type="ARBA" id="ARBA00022989"/>
    </source>
</evidence>
<feature type="transmembrane region" description="Helical" evidence="10">
    <location>
        <begin position="353"/>
        <end position="375"/>
    </location>
</feature>